<dbReference type="HAMAP" id="MF_01595">
    <property type="entry name" value="PNPase"/>
    <property type="match status" value="1"/>
</dbReference>
<dbReference type="GO" id="GO:0000175">
    <property type="term" value="F:3'-5'-RNA exonuclease activity"/>
    <property type="evidence" value="ECO:0007669"/>
    <property type="project" value="TreeGrafter"/>
</dbReference>
<feature type="region of interest" description="Disordered" evidence="8">
    <location>
        <begin position="698"/>
        <end position="746"/>
    </location>
</feature>
<evidence type="ECO:0000256" key="4">
    <source>
        <dbReference type="ARBA" id="ARBA00022695"/>
    </source>
</evidence>
<dbReference type="Gene3D" id="3.30.230.70">
    <property type="entry name" value="GHMP Kinase, N-terminal domain"/>
    <property type="match status" value="2"/>
</dbReference>
<evidence type="ECO:0000256" key="7">
    <source>
        <dbReference type="HAMAP-Rule" id="MF_01595"/>
    </source>
</evidence>
<dbReference type="InterPro" id="IPR012162">
    <property type="entry name" value="PNPase"/>
</dbReference>
<dbReference type="Pfam" id="PF00013">
    <property type="entry name" value="KH_1"/>
    <property type="match status" value="1"/>
</dbReference>
<evidence type="ECO:0000313" key="10">
    <source>
        <dbReference type="EMBL" id="TXD92584.1"/>
    </source>
</evidence>
<dbReference type="Pfam" id="PF00575">
    <property type="entry name" value="S1"/>
    <property type="match status" value="1"/>
</dbReference>
<dbReference type="AlphaFoldDB" id="A0A5C6ZQH8"/>
<evidence type="ECO:0000256" key="8">
    <source>
        <dbReference type="SAM" id="MobiDB-lite"/>
    </source>
</evidence>
<dbReference type="SMART" id="SM00322">
    <property type="entry name" value="KH"/>
    <property type="match status" value="1"/>
</dbReference>
<dbReference type="FunFam" id="3.30.1370.10:FF:000001">
    <property type="entry name" value="Polyribonucleotide nucleotidyltransferase"/>
    <property type="match status" value="1"/>
</dbReference>
<dbReference type="PIRSF" id="PIRSF005499">
    <property type="entry name" value="PNPase"/>
    <property type="match status" value="1"/>
</dbReference>
<accession>A0A5C6ZQH8</accession>
<dbReference type="SMART" id="SM00316">
    <property type="entry name" value="S1"/>
    <property type="match status" value="1"/>
</dbReference>
<comment type="function">
    <text evidence="7">Involved in mRNA degradation. Catalyzes the phosphorolysis of single-stranded polyribonucleotides processively in the 3'- to 5'-direction.</text>
</comment>
<dbReference type="InterPro" id="IPR004088">
    <property type="entry name" value="KH_dom_type_1"/>
</dbReference>
<dbReference type="Gene3D" id="2.40.50.140">
    <property type="entry name" value="Nucleic acid-binding proteins"/>
    <property type="match status" value="1"/>
</dbReference>
<keyword evidence="11" id="KW-1185">Reference proteome</keyword>
<dbReference type="GO" id="GO:0006396">
    <property type="term" value="P:RNA processing"/>
    <property type="evidence" value="ECO:0007669"/>
    <property type="project" value="InterPro"/>
</dbReference>
<dbReference type="PANTHER" id="PTHR11252">
    <property type="entry name" value="POLYRIBONUCLEOTIDE NUCLEOTIDYLTRANSFERASE"/>
    <property type="match status" value="1"/>
</dbReference>
<comment type="caution">
    <text evidence="10">The sequence shown here is derived from an EMBL/GenBank/DDBJ whole genome shotgun (WGS) entry which is preliminary data.</text>
</comment>
<keyword evidence="2 7" id="KW-0963">Cytoplasm</keyword>
<evidence type="ECO:0000259" key="9">
    <source>
        <dbReference type="PROSITE" id="PS50126"/>
    </source>
</evidence>
<dbReference type="SUPFAM" id="SSF46915">
    <property type="entry name" value="Polynucleotide phosphorylase/guanosine pentaphosphate synthase (PNPase/GPSI), domain 3"/>
    <property type="match status" value="1"/>
</dbReference>
<dbReference type="PROSITE" id="PS50126">
    <property type="entry name" value="S1"/>
    <property type="match status" value="1"/>
</dbReference>
<dbReference type="InterPro" id="IPR036612">
    <property type="entry name" value="KH_dom_type_1_sf"/>
</dbReference>
<name>A0A5C6ZQH8_9FLAO</name>
<dbReference type="EMBL" id="VORY01000019">
    <property type="protein sequence ID" value="TXD92584.1"/>
    <property type="molecule type" value="Genomic_DNA"/>
</dbReference>
<gene>
    <name evidence="7" type="primary">pnp</name>
    <name evidence="10" type="ORF">ES724_13165</name>
</gene>
<keyword evidence="3 7" id="KW-0808">Transferase</keyword>
<keyword evidence="6 7" id="KW-0694">RNA-binding</keyword>
<dbReference type="NCBIfam" id="NF008805">
    <property type="entry name" value="PRK11824.1"/>
    <property type="match status" value="1"/>
</dbReference>
<comment type="cofactor">
    <cofactor evidence="7">
        <name>Mg(2+)</name>
        <dbReference type="ChEBI" id="CHEBI:18420"/>
    </cofactor>
</comment>
<dbReference type="EC" id="2.7.7.8" evidence="7"/>
<dbReference type="GO" id="GO:0005829">
    <property type="term" value="C:cytosol"/>
    <property type="evidence" value="ECO:0007669"/>
    <property type="project" value="TreeGrafter"/>
</dbReference>
<dbReference type="InterPro" id="IPR015848">
    <property type="entry name" value="PNPase_PH_RNA-bd_bac/org-type"/>
</dbReference>
<protein>
    <recommendedName>
        <fullName evidence="7">Polyribonucleotide nucleotidyltransferase</fullName>
        <ecNumber evidence="7">2.7.7.8</ecNumber>
    </recommendedName>
    <alternativeName>
        <fullName evidence="7">Polynucleotide phosphorylase</fullName>
        <shortName evidence="7">PNPase</shortName>
    </alternativeName>
</protein>
<dbReference type="SUPFAM" id="SSF55666">
    <property type="entry name" value="Ribonuclease PH domain 2-like"/>
    <property type="match status" value="2"/>
</dbReference>
<dbReference type="Pfam" id="PF01138">
    <property type="entry name" value="RNase_PH"/>
    <property type="match status" value="2"/>
</dbReference>
<dbReference type="CDD" id="cd11364">
    <property type="entry name" value="RNase_PH_PNPase_2"/>
    <property type="match status" value="1"/>
</dbReference>
<comment type="catalytic activity">
    <reaction evidence="7">
        <text>RNA(n+1) + phosphate = RNA(n) + a ribonucleoside 5'-diphosphate</text>
        <dbReference type="Rhea" id="RHEA:22096"/>
        <dbReference type="Rhea" id="RHEA-COMP:14527"/>
        <dbReference type="Rhea" id="RHEA-COMP:17342"/>
        <dbReference type="ChEBI" id="CHEBI:43474"/>
        <dbReference type="ChEBI" id="CHEBI:57930"/>
        <dbReference type="ChEBI" id="CHEBI:140395"/>
        <dbReference type="EC" id="2.7.7.8"/>
    </reaction>
</comment>
<dbReference type="GO" id="GO:0006402">
    <property type="term" value="P:mRNA catabolic process"/>
    <property type="evidence" value="ECO:0007669"/>
    <property type="project" value="UniProtKB-UniRule"/>
</dbReference>
<dbReference type="GO" id="GO:0000287">
    <property type="term" value="F:magnesium ion binding"/>
    <property type="evidence" value="ECO:0007669"/>
    <property type="project" value="UniProtKB-UniRule"/>
</dbReference>
<evidence type="ECO:0000256" key="6">
    <source>
        <dbReference type="ARBA" id="ARBA00022884"/>
    </source>
</evidence>
<feature type="binding site" evidence="7">
    <location>
        <position position="495"/>
    </location>
    <ligand>
        <name>Mg(2+)</name>
        <dbReference type="ChEBI" id="CHEBI:18420"/>
    </ligand>
</feature>
<dbReference type="SUPFAM" id="SSF54791">
    <property type="entry name" value="Eukaryotic type KH-domain (KH-domain type I)"/>
    <property type="match status" value="1"/>
</dbReference>
<dbReference type="Proteomes" id="UP000321367">
    <property type="component" value="Unassembled WGS sequence"/>
</dbReference>
<dbReference type="InterPro" id="IPR001247">
    <property type="entry name" value="ExoRNase_PH_dom1"/>
</dbReference>
<evidence type="ECO:0000256" key="5">
    <source>
        <dbReference type="ARBA" id="ARBA00022842"/>
    </source>
</evidence>
<feature type="binding site" evidence="7">
    <location>
        <position position="489"/>
    </location>
    <ligand>
        <name>Mg(2+)</name>
        <dbReference type="ChEBI" id="CHEBI:18420"/>
    </ligand>
</feature>
<evidence type="ECO:0000256" key="1">
    <source>
        <dbReference type="ARBA" id="ARBA00007404"/>
    </source>
</evidence>
<dbReference type="CDD" id="cd02393">
    <property type="entry name" value="KH-I_PNPase"/>
    <property type="match status" value="1"/>
</dbReference>
<keyword evidence="4 7" id="KW-0548">Nucleotidyltransferase</keyword>
<keyword evidence="5 7" id="KW-0460">Magnesium</keyword>
<dbReference type="InterPro" id="IPR020568">
    <property type="entry name" value="Ribosomal_Su5_D2-typ_SF"/>
</dbReference>
<dbReference type="SUPFAM" id="SSF50249">
    <property type="entry name" value="Nucleic acid-binding proteins"/>
    <property type="match status" value="1"/>
</dbReference>
<proteinExistence type="inferred from homology"/>
<dbReference type="InterPro" id="IPR036456">
    <property type="entry name" value="PNPase_PH_RNA-bd_sf"/>
</dbReference>
<sequence>MIPKVFKEVIDLGDGREISIETGKLAKQAHGSVVVQSGKCMMLCTVVSNYEQKDLPFLPLTVDYREKFAAAGRYPGGFFKREARPSDGEVLTMRLVDRVLRPLFPKDYSAETQVMIQLMSHDEDVMPDAMAGLAASAAIQLSDFPFECAISEARVGRVNGEFVINPTRAQLAESDIDMMIGASADSVMMVEGEMDEISEEEMTEAIKFAHEAIKLQIEAQHRLADAFGRKEVREYDRAVENESLAKKVHDMAYDKVYAVAKAGSSKQERTTAFANIKDEVKASFSEEELEEYGGLVSDYYRKAEKAAVRDLTLNEGLRLDGRKTDEVRDIWCEIDYLPSVHGSAIFTRGETQALATVTLGTSREANKIDMPSYEGEESFYLHYNFPPFCTGEARPIRGTSRREVGHGNLAQRGLKGMVPDDCPYTVRIVSEVLESNGSSSMATVCAGTMAMMDAGIQMKKPVSGIAMGLISDAKSGKYAVLSDILGDEDHLGDMDFKVTGTADGITACQMDIKVKGLGYEILVSALKQAREGRLHILEKLTDTIAKPREDVKEYAPKMVSVRIKNEFIGALIGPGGKVIQELQKETGCTIVINEDPVTEEGIVEILGTGREGIDKVLAKIDSITFKPEVGSVYEVKVIKMLDFGAVVEYLDAPGNEVLLHVSELAWERTENVSDVVNMGDKFDVKYFGLDKRTRKDKVSRKALMDKPEGYVAPKPRENNDRGRDNRGSRDSRGRDDRDRKPRENRD</sequence>
<dbReference type="RefSeq" id="WP_146933645.1">
    <property type="nucleotide sequence ID" value="NZ_CBCSHZ010000018.1"/>
</dbReference>
<dbReference type="GO" id="GO:0003723">
    <property type="term" value="F:RNA binding"/>
    <property type="evidence" value="ECO:0007669"/>
    <property type="project" value="UniProtKB-UniRule"/>
</dbReference>
<dbReference type="SUPFAM" id="SSF54211">
    <property type="entry name" value="Ribosomal protein S5 domain 2-like"/>
    <property type="match status" value="2"/>
</dbReference>
<evidence type="ECO:0000256" key="3">
    <source>
        <dbReference type="ARBA" id="ARBA00022679"/>
    </source>
</evidence>
<dbReference type="InterPro" id="IPR027408">
    <property type="entry name" value="PNPase/RNase_PH_dom_sf"/>
</dbReference>
<dbReference type="Pfam" id="PF03726">
    <property type="entry name" value="PNPase"/>
    <property type="match status" value="1"/>
</dbReference>
<keyword evidence="7" id="KW-0479">Metal-binding</keyword>
<reference evidence="10 11" key="1">
    <citation type="submission" date="2019-08" db="EMBL/GenBank/DDBJ databases">
        <title>Genome sequence of Gillisia hiemivivida IC154 (type strain).</title>
        <authorList>
            <person name="Bowman J.P."/>
        </authorList>
    </citation>
    <scope>NUCLEOTIDE SEQUENCE [LARGE SCALE GENOMIC DNA]</scope>
    <source>
        <strain evidence="10 11">IC154</strain>
    </source>
</reference>
<dbReference type="PROSITE" id="PS50084">
    <property type="entry name" value="KH_TYPE_1"/>
    <property type="match status" value="1"/>
</dbReference>
<dbReference type="Pfam" id="PF03725">
    <property type="entry name" value="RNase_PH_C"/>
    <property type="match status" value="1"/>
</dbReference>
<dbReference type="Gene3D" id="3.30.1370.10">
    <property type="entry name" value="K Homology domain, type 1"/>
    <property type="match status" value="1"/>
</dbReference>
<comment type="similarity">
    <text evidence="1 7">Belongs to the polyribonucleotide nucleotidyltransferase family.</text>
</comment>
<comment type="subcellular location">
    <subcellularLocation>
        <location evidence="7">Cytoplasm</location>
    </subcellularLocation>
</comment>
<dbReference type="OrthoDB" id="9804305at2"/>
<dbReference type="InterPro" id="IPR003029">
    <property type="entry name" value="S1_domain"/>
</dbReference>
<dbReference type="InterPro" id="IPR004087">
    <property type="entry name" value="KH_dom"/>
</dbReference>
<dbReference type="InterPro" id="IPR015847">
    <property type="entry name" value="ExoRNase_PH_dom2"/>
</dbReference>
<dbReference type="InterPro" id="IPR036345">
    <property type="entry name" value="ExoRNase_PH_dom2_sf"/>
</dbReference>
<evidence type="ECO:0000313" key="11">
    <source>
        <dbReference type="Proteomes" id="UP000321367"/>
    </source>
</evidence>
<dbReference type="InterPro" id="IPR012340">
    <property type="entry name" value="NA-bd_OB-fold"/>
</dbReference>
<dbReference type="PANTHER" id="PTHR11252:SF0">
    <property type="entry name" value="POLYRIBONUCLEOTIDE NUCLEOTIDYLTRANSFERASE 1, MITOCHONDRIAL"/>
    <property type="match status" value="1"/>
</dbReference>
<evidence type="ECO:0000256" key="2">
    <source>
        <dbReference type="ARBA" id="ARBA00022490"/>
    </source>
</evidence>
<dbReference type="GO" id="GO:0004654">
    <property type="term" value="F:polyribonucleotide nucleotidyltransferase activity"/>
    <property type="evidence" value="ECO:0007669"/>
    <property type="project" value="UniProtKB-UniRule"/>
</dbReference>
<dbReference type="NCBIfam" id="TIGR03591">
    <property type="entry name" value="polynuc_phos"/>
    <property type="match status" value="1"/>
</dbReference>
<feature type="domain" description="S1 motif" evidence="9">
    <location>
        <begin position="630"/>
        <end position="701"/>
    </location>
</feature>
<organism evidence="10 11">
    <name type="scientific">Gillisia hiemivivida</name>
    <dbReference type="NCBI Taxonomy" id="291190"/>
    <lineage>
        <taxon>Bacteria</taxon>
        <taxon>Pseudomonadati</taxon>
        <taxon>Bacteroidota</taxon>
        <taxon>Flavobacteriia</taxon>
        <taxon>Flavobacteriales</taxon>
        <taxon>Flavobacteriaceae</taxon>
        <taxon>Gillisia</taxon>
    </lineage>
</organism>
<feature type="compositionally biased region" description="Basic and acidic residues" evidence="8">
    <location>
        <begin position="702"/>
        <end position="746"/>
    </location>
</feature>
<dbReference type="FunFam" id="3.30.230.70:FF:000001">
    <property type="entry name" value="Polyribonucleotide nucleotidyltransferase"/>
    <property type="match status" value="1"/>
</dbReference>